<sequence>MGEPTPILRTSGTPFLCVDVQPTPGRAPRLELEFATTRAALDSYSSQYAPTGLLAHRIRRGDLGALDDLARALATVAHDEAHHVGYAYGSIVAELLREPPRLAPLTAWLARCLADERLPHGVRTGLAAAIAIDPLIPSEPTIDALFASRLVDDATCATYFGSWQRSLEHLPLARVIAVARAALPGGWNPALAAAATALGRLVRPDVTAELRAMLEIARDDDNRQRLLDALARHTAPPASAADRDDVAPPPADPGVTVGLGLVFDTETDVYPNGHDCLLRRLAGLAAPVLDDVLFEEVPHVESDDDDDDDDADDADPDQLRDAYRLRAFLPECTFEIIAGDRSDWLDVPAMLGLLNTLCSARGLDIRFVALPTDSQDAHVIAAPAGAILRALADGSLVLAEADAAATFGRAYERAAFAAIQARRR</sequence>
<dbReference type="Proteomes" id="UP001217838">
    <property type="component" value="Unassembled WGS sequence"/>
</dbReference>
<evidence type="ECO:0000313" key="2">
    <source>
        <dbReference type="Proteomes" id="UP001217838"/>
    </source>
</evidence>
<organism evidence="1 2">
    <name type="scientific">Nannocystis radixulma</name>
    <dbReference type="NCBI Taxonomy" id="2995305"/>
    <lineage>
        <taxon>Bacteria</taxon>
        <taxon>Pseudomonadati</taxon>
        <taxon>Myxococcota</taxon>
        <taxon>Polyangia</taxon>
        <taxon>Nannocystales</taxon>
        <taxon>Nannocystaceae</taxon>
        <taxon>Nannocystis</taxon>
    </lineage>
</organism>
<keyword evidence="2" id="KW-1185">Reference proteome</keyword>
<reference evidence="1 2" key="1">
    <citation type="submission" date="2022-11" db="EMBL/GenBank/DDBJ databases">
        <title>Minimal conservation of predation-associated metabolite biosynthetic gene clusters underscores biosynthetic potential of Myxococcota including descriptions for ten novel species: Archangium lansinium sp. nov., Myxococcus landrumus sp. nov., Nannocystis bai.</title>
        <authorList>
            <person name="Ahearne A."/>
            <person name="Stevens C."/>
            <person name="Dowd S."/>
        </authorList>
    </citation>
    <scope>NUCLEOTIDE SEQUENCE [LARGE SCALE GENOMIC DNA]</scope>
    <source>
        <strain evidence="1 2">NCELM</strain>
    </source>
</reference>
<protein>
    <recommendedName>
        <fullName evidence="3">HEAT repeat domain-containing protein</fullName>
    </recommendedName>
</protein>
<proteinExistence type="predicted"/>
<evidence type="ECO:0008006" key="3">
    <source>
        <dbReference type="Google" id="ProtNLM"/>
    </source>
</evidence>
<dbReference type="RefSeq" id="WP_272011716.1">
    <property type="nucleotide sequence ID" value="NZ_JAQNDN010000028.1"/>
</dbReference>
<dbReference type="EMBL" id="JAQNDN010000028">
    <property type="protein sequence ID" value="MDC0676020.1"/>
    <property type="molecule type" value="Genomic_DNA"/>
</dbReference>
<gene>
    <name evidence="1" type="ORF">POL58_50280</name>
</gene>
<evidence type="ECO:0000313" key="1">
    <source>
        <dbReference type="EMBL" id="MDC0676020.1"/>
    </source>
</evidence>
<accession>A0ABT5BPC9</accession>
<name>A0ABT5BPC9_9BACT</name>
<comment type="caution">
    <text evidence="1">The sequence shown here is derived from an EMBL/GenBank/DDBJ whole genome shotgun (WGS) entry which is preliminary data.</text>
</comment>